<gene>
    <name evidence="1" type="ORF">A0H81_11941</name>
</gene>
<organism evidence="1 2">
    <name type="scientific">Grifola frondosa</name>
    <name type="common">Maitake</name>
    <name type="synonym">Polyporus frondosus</name>
    <dbReference type="NCBI Taxonomy" id="5627"/>
    <lineage>
        <taxon>Eukaryota</taxon>
        <taxon>Fungi</taxon>
        <taxon>Dikarya</taxon>
        <taxon>Basidiomycota</taxon>
        <taxon>Agaricomycotina</taxon>
        <taxon>Agaricomycetes</taxon>
        <taxon>Polyporales</taxon>
        <taxon>Grifolaceae</taxon>
        <taxon>Grifola</taxon>
    </lineage>
</organism>
<dbReference type="Proteomes" id="UP000092993">
    <property type="component" value="Unassembled WGS sequence"/>
</dbReference>
<protein>
    <submittedName>
        <fullName evidence="1">Uncharacterized protein</fullName>
    </submittedName>
</protein>
<keyword evidence="2" id="KW-1185">Reference proteome</keyword>
<evidence type="ECO:0000313" key="2">
    <source>
        <dbReference type="Proteomes" id="UP000092993"/>
    </source>
</evidence>
<accession>A0A1C7LTD1</accession>
<comment type="caution">
    <text evidence="1">The sequence shown here is derived from an EMBL/GenBank/DDBJ whole genome shotgun (WGS) entry which is preliminary data.</text>
</comment>
<sequence>MLSVLELCSSSYARIAIDRQALLHLSSVFAPPLALASLVPGRPVKEVGVSLFHPTFVTEELTSIIARDVALSTVPVESLKIAASIEPLEAVEVLAALEAFPRELPSLTAFAFHPISGRITPTDVIFDPATTHALIQCWHSCCTTLMSVTLPAMMWVYENELGWSVVSRGNDLASEERAELGR</sequence>
<dbReference type="AlphaFoldDB" id="A0A1C7LTD1"/>
<evidence type="ECO:0000313" key="1">
    <source>
        <dbReference type="EMBL" id="OBZ68003.1"/>
    </source>
</evidence>
<name>A0A1C7LTD1_GRIFR</name>
<dbReference type="EMBL" id="LUGG01000022">
    <property type="protein sequence ID" value="OBZ68003.1"/>
    <property type="molecule type" value="Genomic_DNA"/>
</dbReference>
<dbReference type="OrthoDB" id="2746474at2759"/>
<reference evidence="1 2" key="1">
    <citation type="submission" date="2016-03" db="EMBL/GenBank/DDBJ databases">
        <title>Whole genome sequencing of Grifola frondosa 9006-11.</title>
        <authorList>
            <person name="Min B."/>
            <person name="Park H."/>
            <person name="Kim J.-G."/>
            <person name="Cho H."/>
            <person name="Oh Y.-L."/>
            <person name="Kong W.-S."/>
            <person name="Choi I.-G."/>
        </authorList>
    </citation>
    <scope>NUCLEOTIDE SEQUENCE [LARGE SCALE GENOMIC DNA]</scope>
    <source>
        <strain evidence="1 2">9006-11</strain>
    </source>
</reference>
<proteinExistence type="predicted"/>